<gene>
    <name evidence="2" type="ORF">EYD45_13850</name>
</gene>
<dbReference type="SUPFAM" id="SSF49265">
    <property type="entry name" value="Fibronectin type III"/>
    <property type="match status" value="1"/>
</dbReference>
<organism evidence="2 3">
    <name type="scientific">Hyunsoonleella flava</name>
    <dbReference type="NCBI Taxonomy" id="2527939"/>
    <lineage>
        <taxon>Bacteria</taxon>
        <taxon>Pseudomonadati</taxon>
        <taxon>Bacteroidota</taxon>
        <taxon>Flavobacteriia</taxon>
        <taxon>Flavobacteriales</taxon>
        <taxon>Flavobacteriaceae</taxon>
    </lineage>
</organism>
<dbReference type="RefSeq" id="WP_130965156.1">
    <property type="nucleotide sequence ID" value="NZ_SIRT01000013.1"/>
</dbReference>
<reference evidence="2 3" key="1">
    <citation type="submission" date="2019-02" db="EMBL/GenBank/DDBJ databases">
        <title>Hyunsoonleella sp., isolated from marine sediment.</title>
        <authorList>
            <person name="Liu B.-T."/>
        </authorList>
    </citation>
    <scope>NUCLEOTIDE SEQUENCE [LARGE SCALE GENOMIC DNA]</scope>
    <source>
        <strain evidence="2 3">T58</strain>
    </source>
</reference>
<dbReference type="InterPro" id="IPR013783">
    <property type="entry name" value="Ig-like_fold"/>
</dbReference>
<sequence>MKKSILYILGSLAFCFFILGCSSGGGGDDTPDPDPDPDKVSPPSAATLVFPEQNSECTTGSNLTSTESTIVFNWNDATDATSYQLFVKNLNTQNTQNYTSNVSERSVTILRGTPYSWYVVSKNSGSETAQSPTWKFYNAGEATSSYAPFPAELVAPNLSQVLGASTTSVSLEWNGSDVDNDINEYDILFGTVSPPVNKVTTTSNTNFSVNVTSGSTYYWRVITYDDQNNNSESQIFGFSVE</sequence>
<feature type="chain" id="PRO_5020539549" description="Fibronectin type-III domain-containing protein" evidence="1">
    <location>
        <begin position="28"/>
        <end position="241"/>
    </location>
</feature>
<keyword evidence="1" id="KW-0732">Signal</keyword>
<feature type="signal peptide" evidence="1">
    <location>
        <begin position="1"/>
        <end position="27"/>
    </location>
</feature>
<dbReference type="Proteomes" id="UP000291142">
    <property type="component" value="Unassembled WGS sequence"/>
</dbReference>
<evidence type="ECO:0008006" key="4">
    <source>
        <dbReference type="Google" id="ProtNLM"/>
    </source>
</evidence>
<dbReference type="Gene3D" id="2.60.40.10">
    <property type="entry name" value="Immunoglobulins"/>
    <property type="match status" value="2"/>
</dbReference>
<dbReference type="PROSITE" id="PS51257">
    <property type="entry name" value="PROKAR_LIPOPROTEIN"/>
    <property type="match status" value="1"/>
</dbReference>
<accession>A0A4Q9FE94</accession>
<dbReference type="EMBL" id="SIRT01000013">
    <property type="protein sequence ID" value="TBN00904.1"/>
    <property type="molecule type" value="Genomic_DNA"/>
</dbReference>
<dbReference type="InterPro" id="IPR036116">
    <property type="entry name" value="FN3_sf"/>
</dbReference>
<evidence type="ECO:0000313" key="2">
    <source>
        <dbReference type="EMBL" id="TBN00904.1"/>
    </source>
</evidence>
<evidence type="ECO:0000256" key="1">
    <source>
        <dbReference type="SAM" id="SignalP"/>
    </source>
</evidence>
<comment type="caution">
    <text evidence="2">The sequence shown here is derived from an EMBL/GenBank/DDBJ whole genome shotgun (WGS) entry which is preliminary data.</text>
</comment>
<evidence type="ECO:0000313" key="3">
    <source>
        <dbReference type="Proteomes" id="UP000291142"/>
    </source>
</evidence>
<keyword evidence="3" id="KW-1185">Reference proteome</keyword>
<dbReference type="OrthoDB" id="789771at2"/>
<dbReference type="AlphaFoldDB" id="A0A4Q9FE94"/>
<protein>
    <recommendedName>
        <fullName evidence="4">Fibronectin type-III domain-containing protein</fullName>
    </recommendedName>
</protein>
<name>A0A4Q9FE94_9FLAO</name>
<proteinExistence type="predicted"/>